<dbReference type="Gene3D" id="1.25.40.20">
    <property type="entry name" value="Ankyrin repeat-containing domain"/>
    <property type="match status" value="5"/>
</dbReference>
<comment type="caution">
    <text evidence="4">The sequence shown here is derived from an EMBL/GenBank/DDBJ whole genome shotgun (WGS) entry which is preliminary data.</text>
</comment>
<feature type="repeat" description="ANK" evidence="3">
    <location>
        <begin position="385"/>
        <end position="417"/>
    </location>
</feature>
<dbReference type="Pfam" id="PF12796">
    <property type="entry name" value="Ank_2"/>
    <property type="match status" value="4"/>
</dbReference>
<dbReference type="SUPFAM" id="SSF48403">
    <property type="entry name" value="Ankyrin repeat"/>
    <property type="match status" value="2"/>
</dbReference>
<dbReference type="Proteomes" id="UP001627154">
    <property type="component" value="Unassembled WGS sequence"/>
</dbReference>
<sequence>MAQKREHQLVQVEERDNLGDTPLHSAIKCGDKDSIKLLLSNGANANLANKSGYTPLHYICMRESDDGLAKVFFECNDEINQKLRINAQNKFGETPLHLALQARNTSAAELLLRRGANSNLDDWLKCTSLHIISKHRYDDDFIELFFNISEEKHRLLYVNVQDYLGNTPLHLASSYDHSKSIELLLRRGSDPNIPNTLGFTPLHIMCFGDHVNCDSLKMFFEICKEKNLQMQVDAVENWGRTPLHLALLKQDKRGLIELLLRNGANPNLADKKGLTPLYFICTNYYYHDFFEIFFNICEELKQLVQVNAQDELGNTILHLVLKHKYMKQAELLLKKGADPSIANAERSTPLHIISKRCYNDDFIELFFNIIEENHRLLHVNVQDYEGNTPLHLAVHHRRLNLVELLLRRGSDPNIPDKEGFTPLHRALLTRGNEEMIELLLRNGASPNSAIKKGSTPLHTICTNKY</sequence>
<feature type="repeat" description="ANK" evidence="3">
    <location>
        <begin position="91"/>
        <end position="123"/>
    </location>
</feature>
<dbReference type="AlphaFoldDB" id="A0ABD2WT75"/>
<gene>
    <name evidence="4" type="ORF">TKK_009998</name>
</gene>
<keyword evidence="1" id="KW-0677">Repeat</keyword>
<feature type="repeat" description="ANK" evidence="3">
    <location>
        <begin position="18"/>
        <end position="50"/>
    </location>
</feature>
<feature type="repeat" description="ANK" evidence="3">
    <location>
        <begin position="312"/>
        <end position="344"/>
    </location>
</feature>
<evidence type="ECO:0000256" key="1">
    <source>
        <dbReference type="ARBA" id="ARBA00022737"/>
    </source>
</evidence>
<evidence type="ECO:0000313" key="5">
    <source>
        <dbReference type="Proteomes" id="UP001627154"/>
    </source>
</evidence>
<organism evidence="4 5">
    <name type="scientific">Trichogramma kaykai</name>
    <dbReference type="NCBI Taxonomy" id="54128"/>
    <lineage>
        <taxon>Eukaryota</taxon>
        <taxon>Metazoa</taxon>
        <taxon>Ecdysozoa</taxon>
        <taxon>Arthropoda</taxon>
        <taxon>Hexapoda</taxon>
        <taxon>Insecta</taxon>
        <taxon>Pterygota</taxon>
        <taxon>Neoptera</taxon>
        <taxon>Endopterygota</taxon>
        <taxon>Hymenoptera</taxon>
        <taxon>Apocrita</taxon>
        <taxon>Proctotrupomorpha</taxon>
        <taxon>Chalcidoidea</taxon>
        <taxon>Trichogrammatidae</taxon>
        <taxon>Trichogramma</taxon>
    </lineage>
</organism>
<feature type="repeat" description="ANK" evidence="3">
    <location>
        <begin position="238"/>
        <end position="271"/>
    </location>
</feature>
<evidence type="ECO:0000256" key="3">
    <source>
        <dbReference type="PROSITE-ProRule" id="PRU00023"/>
    </source>
</evidence>
<dbReference type="EMBL" id="JBJJXI010000074">
    <property type="protein sequence ID" value="KAL3396130.1"/>
    <property type="molecule type" value="Genomic_DNA"/>
</dbReference>
<accession>A0ABD2WT75</accession>
<evidence type="ECO:0000313" key="4">
    <source>
        <dbReference type="EMBL" id="KAL3396130.1"/>
    </source>
</evidence>
<dbReference type="SMART" id="SM00248">
    <property type="entry name" value="ANK"/>
    <property type="match status" value="9"/>
</dbReference>
<dbReference type="InterPro" id="IPR002110">
    <property type="entry name" value="Ankyrin_rpt"/>
</dbReference>
<dbReference type="PROSITE" id="PS50297">
    <property type="entry name" value="ANK_REP_REGION"/>
    <property type="match status" value="7"/>
</dbReference>
<keyword evidence="5" id="KW-1185">Reference proteome</keyword>
<keyword evidence="2 3" id="KW-0040">ANK repeat</keyword>
<dbReference type="PANTHER" id="PTHR24178">
    <property type="entry name" value="MOLTING PROTEIN MLT-4"/>
    <property type="match status" value="1"/>
</dbReference>
<reference evidence="4 5" key="1">
    <citation type="journal article" date="2024" name="bioRxiv">
        <title>A reference genome for Trichogramma kaykai: A tiny desert-dwelling parasitoid wasp with competing sex-ratio distorters.</title>
        <authorList>
            <person name="Culotta J."/>
            <person name="Lindsey A.R."/>
        </authorList>
    </citation>
    <scope>NUCLEOTIDE SEQUENCE [LARGE SCALE GENOMIC DNA]</scope>
    <source>
        <strain evidence="4 5">KSX58</strain>
    </source>
</reference>
<evidence type="ECO:0000256" key="2">
    <source>
        <dbReference type="ARBA" id="ARBA00023043"/>
    </source>
</evidence>
<protein>
    <submittedName>
        <fullName evidence="4">Uncharacterized protein</fullName>
    </submittedName>
</protein>
<feature type="repeat" description="ANK" evidence="3">
    <location>
        <begin position="164"/>
        <end position="196"/>
    </location>
</feature>
<proteinExistence type="predicted"/>
<feature type="repeat" description="ANK" evidence="3">
    <location>
        <begin position="418"/>
        <end position="451"/>
    </location>
</feature>
<dbReference type="Pfam" id="PF00023">
    <property type="entry name" value="Ank"/>
    <property type="match status" value="1"/>
</dbReference>
<dbReference type="PROSITE" id="PS50088">
    <property type="entry name" value="ANK_REPEAT"/>
    <property type="match status" value="7"/>
</dbReference>
<name>A0ABD2WT75_9HYME</name>
<dbReference type="InterPro" id="IPR036770">
    <property type="entry name" value="Ankyrin_rpt-contain_sf"/>
</dbReference>
<dbReference type="PRINTS" id="PR01415">
    <property type="entry name" value="ANKYRIN"/>
</dbReference>